<sequence length="476" mass="53525">MLTTDTSETLERGYPVSALPKTFSDAVQITRRLGIRYLWIDSLCIQQDSVEDWRKESQLMHLVYSHSWCNIAASSASNSSVGCFFKRDPRHVQPFEAVVRWPGADGGTAPCTFSKKELYGKHIENGPLAERGWVMQERVLAPRQINFSKVGVWWECRTVRAAEYFPNGPYITSWPPNGKLLAHHLEQPADKILREETISIGGFEAPWRTVSIKDGVYTEWHTLLARYSATALTKDRDRLVAISGLAKKIQASLGDVYVAGLWRSRLFVELCWSVFPPRKGIQPFVGGGMDNGKYRAPRPRPLLAPTWSWASTLSKFRTARQEFAYTLGNEILDIHLEHATADLTGDVTDGYMKLRVLFGTAMLHYKGPEATLVPMSDPVSCTMSEPLGVFVPRGFCFMDEDVSKEDLGDSCPCIVLYLDNSGQAGGLLLRQIGESGAHYERIGAWNLSLGPRELKQRFDKLSEQGLEDMYKEILIH</sequence>
<gene>
    <name evidence="2" type="ORF">DBV05_g9814</name>
</gene>
<dbReference type="OrthoDB" id="5362512at2759"/>
<accession>A0A5N5D1H2</accession>
<dbReference type="Pfam" id="PF06985">
    <property type="entry name" value="HET"/>
    <property type="match status" value="1"/>
</dbReference>
<feature type="domain" description="Heterokaryon incompatibility" evidence="1">
    <location>
        <begin position="7"/>
        <end position="137"/>
    </location>
</feature>
<protein>
    <recommendedName>
        <fullName evidence="1">Heterokaryon incompatibility domain-containing protein</fullName>
    </recommendedName>
</protein>
<evidence type="ECO:0000259" key="1">
    <source>
        <dbReference type="Pfam" id="PF06985"/>
    </source>
</evidence>
<evidence type="ECO:0000313" key="3">
    <source>
        <dbReference type="Proteomes" id="UP000325902"/>
    </source>
</evidence>
<dbReference type="EMBL" id="VCHE01000099">
    <property type="protein sequence ID" value="KAB2571523.1"/>
    <property type="molecule type" value="Genomic_DNA"/>
</dbReference>
<keyword evidence="3" id="KW-1185">Reference proteome</keyword>
<organism evidence="2 3">
    <name type="scientific">Lasiodiplodia theobromae</name>
    <dbReference type="NCBI Taxonomy" id="45133"/>
    <lineage>
        <taxon>Eukaryota</taxon>
        <taxon>Fungi</taxon>
        <taxon>Dikarya</taxon>
        <taxon>Ascomycota</taxon>
        <taxon>Pezizomycotina</taxon>
        <taxon>Dothideomycetes</taxon>
        <taxon>Dothideomycetes incertae sedis</taxon>
        <taxon>Botryosphaeriales</taxon>
        <taxon>Botryosphaeriaceae</taxon>
        <taxon>Lasiodiplodia</taxon>
    </lineage>
</organism>
<comment type="caution">
    <text evidence="2">The sequence shown here is derived from an EMBL/GenBank/DDBJ whole genome shotgun (WGS) entry which is preliminary data.</text>
</comment>
<dbReference type="AlphaFoldDB" id="A0A5N5D1H2"/>
<dbReference type="PANTHER" id="PTHR33112">
    <property type="entry name" value="DOMAIN PROTEIN, PUTATIVE-RELATED"/>
    <property type="match status" value="1"/>
</dbReference>
<dbReference type="PANTHER" id="PTHR33112:SF10">
    <property type="entry name" value="TOL"/>
    <property type="match status" value="1"/>
</dbReference>
<evidence type="ECO:0000313" key="2">
    <source>
        <dbReference type="EMBL" id="KAB2571523.1"/>
    </source>
</evidence>
<dbReference type="InterPro" id="IPR010730">
    <property type="entry name" value="HET"/>
</dbReference>
<reference evidence="2 3" key="1">
    <citation type="journal article" date="2019" name="Sci. Rep.">
        <title>A multi-omics analysis of the grapevine pathogen Lasiodiplodia theobromae reveals that temperature affects the expression of virulence- and pathogenicity-related genes.</title>
        <authorList>
            <person name="Felix C."/>
            <person name="Meneses R."/>
            <person name="Goncalves M.F.M."/>
            <person name="Tilleman L."/>
            <person name="Duarte A.S."/>
            <person name="Jorrin-Novo J.V."/>
            <person name="Van de Peer Y."/>
            <person name="Deforce D."/>
            <person name="Van Nieuwerburgh F."/>
            <person name="Esteves A.C."/>
            <person name="Alves A."/>
        </authorList>
    </citation>
    <scope>NUCLEOTIDE SEQUENCE [LARGE SCALE GENOMIC DNA]</scope>
    <source>
        <strain evidence="2 3">LA-SOL3</strain>
    </source>
</reference>
<proteinExistence type="predicted"/>
<dbReference type="Proteomes" id="UP000325902">
    <property type="component" value="Unassembled WGS sequence"/>
</dbReference>
<name>A0A5N5D1H2_9PEZI</name>